<dbReference type="InterPro" id="IPR043147">
    <property type="entry name" value="Penicillin_amidase_A-knob"/>
</dbReference>
<feature type="region of interest" description="Disordered" evidence="4">
    <location>
        <begin position="725"/>
        <end position="751"/>
    </location>
</feature>
<name>A0ABS3ICA6_9MICO</name>
<dbReference type="Pfam" id="PF01804">
    <property type="entry name" value="Penicil_amidase"/>
    <property type="match status" value="1"/>
</dbReference>
<feature type="compositionally biased region" description="Basic and acidic residues" evidence="4">
    <location>
        <begin position="741"/>
        <end position="751"/>
    </location>
</feature>
<dbReference type="PANTHER" id="PTHR34218:SF4">
    <property type="entry name" value="ACYL-HOMOSERINE LACTONE ACYLASE QUIP"/>
    <property type="match status" value="1"/>
</dbReference>
<sequence length="751" mass="80841">MTPPHDRPQTPPFELYRDTHGIPHVRAATEQALAHGQGYVTALDRADQIETGRHRAEARLAARIGPDGLDWDRFAVRVRLADTARRVTRALATPDREWLAAYARGVNAGLAAQGRDHHAWQPWTPIGLFLVDHVLFNGFPAVLWRDHVTRTLAPHFPGVPAGTLAGWFTSDGGPGASSASGSNAWAIAPDATASGTPLLAGDPHRILELPGTYQQIRLACTAEDDDGDDVPYDVLGLAFPGVPGVQHFGYAQTPGRPGGVAWGITNAMAHHVEVFEERFRRGPHGGWEAHGPDGWEPATSGHETIDIRHTGAGPAGPRSESVPWIETPRGVWIATRRDDTTTDTDARHFTIRWPVRVLADAGVPAWRRLLRARTARDIATAFADSWVDPANRVLTADSSGEILSLTAGRIAERAPHERILPLPAWTDAARQRPWTTLPQPTPVTTGVAVDANERPTTPPAATTPGPADNRPDREAHALGWSYAPHRADRIRHLLAHPPADGETPTTQHRIHADVSSGAALTLMTHLGTPEPLRAWAAAGAPMGADSVDAATFTRWRDAIIHHLADDPRLAPLRPAHDTTRTRSPYGAIYAPWFVPEAAIGSGLPHLLDTLDIDPPHPTPHHTTTWGDLHTLAPTTLPGGPPLTHPTPPLAGDNDTVRCTGSTPGVSPHGARGSVARWIWDLADRRGSRWVVPFGASGVPGDPHTADQHETWAAGGTVPVETDWERLEPVDLAPAGTTPPTDHGEKTHGRPD</sequence>
<keyword evidence="6" id="KW-1185">Reference proteome</keyword>
<evidence type="ECO:0000256" key="2">
    <source>
        <dbReference type="ARBA" id="ARBA00022801"/>
    </source>
</evidence>
<comment type="caution">
    <text evidence="5">The sequence shown here is derived from an EMBL/GenBank/DDBJ whole genome shotgun (WGS) entry which is preliminary data.</text>
</comment>
<keyword evidence="2" id="KW-0378">Hydrolase</keyword>
<evidence type="ECO:0000256" key="4">
    <source>
        <dbReference type="SAM" id="MobiDB-lite"/>
    </source>
</evidence>
<dbReference type="PANTHER" id="PTHR34218">
    <property type="entry name" value="PEPTIDASE S45 PENICILLIN AMIDASE"/>
    <property type="match status" value="1"/>
</dbReference>
<evidence type="ECO:0000256" key="1">
    <source>
        <dbReference type="ARBA" id="ARBA00006586"/>
    </source>
</evidence>
<dbReference type="Proteomes" id="UP000664617">
    <property type="component" value="Unassembled WGS sequence"/>
</dbReference>
<evidence type="ECO:0000313" key="5">
    <source>
        <dbReference type="EMBL" id="MBO0610246.1"/>
    </source>
</evidence>
<keyword evidence="3" id="KW-0865">Zymogen</keyword>
<dbReference type="Gene3D" id="1.10.1400.10">
    <property type="match status" value="1"/>
</dbReference>
<protein>
    <submittedName>
        <fullName evidence="5">Penicillin acylase family protein</fullName>
    </submittedName>
</protein>
<gene>
    <name evidence="5" type="ORF">J0911_14520</name>
</gene>
<reference evidence="6" key="1">
    <citation type="submission" date="2023-07" db="EMBL/GenBank/DDBJ databases">
        <title>Myceligenerans salitolerans sp. nov., a halotolerant actinomycete isolated from a salt lake in Xinjiang, China.</title>
        <authorList>
            <person name="Guan T."/>
        </authorList>
    </citation>
    <scope>NUCLEOTIDE SEQUENCE [LARGE SCALE GENOMIC DNA]</scope>
    <source>
        <strain evidence="6">XHU 5031</strain>
    </source>
</reference>
<dbReference type="PIRSF" id="PIRSF001227">
    <property type="entry name" value="Pen_acylase"/>
    <property type="match status" value="1"/>
</dbReference>
<dbReference type="InterPro" id="IPR043146">
    <property type="entry name" value="Penicillin_amidase_N_B-knob"/>
</dbReference>
<feature type="region of interest" description="Disordered" evidence="4">
    <location>
        <begin position="434"/>
        <end position="473"/>
    </location>
</feature>
<evidence type="ECO:0000313" key="6">
    <source>
        <dbReference type="Proteomes" id="UP000664617"/>
    </source>
</evidence>
<dbReference type="InterPro" id="IPR029055">
    <property type="entry name" value="Ntn_hydrolases_N"/>
</dbReference>
<organism evidence="5 6">
    <name type="scientific">Myceligenerans salitolerans</name>
    <dbReference type="NCBI Taxonomy" id="1230528"/>
    <lineage>
        <taxon>Bacteria</taxon>
        <taxon>Bacillati</taxon>
        <taxon>Actinomycetota</taxon>
        <taxon>Actinomycetes</taxon>
        <taxon>Micrococcales</taxon>
        <taxon>Promicromonosporaceae</taxon>
        <taxon>Myceligenerans</taxon>
    </lineage>
</organism>
<dbReference type="EMBL" id="JAFMPK010000047">
    <property type="protein sequence ID" value="MBO0610246.1"/>
    <property type="molecule type" value="Genomic_DNA"/>
</dbReference>
<dbReference type="Gene3D" id="2.30.120.10">
    <property type="match status" value="1"/>
</dbReference>
<feature type="compositionally biased region" description="Polar residues" evidence="4">
    <location>
        <begin position="434"/>
        <end position="444"/>
    </location>
</feature>
<dbReference type="InterPro" id="IPR002692">
    <property type="entry name" value="S45"/>
</dbReference>
<evidence type="ECO:0000256" key="3">
    <source>
        <dbReference type="ARBA" id="ARBA00023145"/>
    </source>
</evidence>
<proteinExistence type="inferred from homology"/>
<accession>A0ABS3ICA6</accession>
<comment type="similarity">
    <text evidence="1">Belongs to the peptidase S45 family.</text>
</comment>
<dbReference type="InterPro" id="IPR023343">
    <property type="entry name" value="Penicillin_amidase_dom1"/>
</dbReference>
<dbReference type="Gene3D" id="3.60.20.10">
    <property type="entry name" value="Glutamine Phosphoribosylpyrophosphate, subunit 1, domain 1"/>
    <property type="match status" value="1"/>
</dbReference>
<dbReference type="RefSeq" id="WP_207276167.1">
    <property type="nucleotide sequence ID" value="NZ_JAFMPK010000047.1"/>
</dbReference>
<dbReference type="Gene3D" id="1.10.439.10">
    <property type="entry name" value="Penicillin Amidohydrolase, domain 1"/>
    <property type="match status" value="1"/>
</dbReference>
<dbReference type="InterPro" id="IPR014395">
    <property type="entry name" value="Pen/GL7ACA/AHL_acylase"/>
</dbReference>
<dbReference type="SUPFAM" id="SSF56235">
    <property type="entry name" value="N-terminal nucleophile aminohydrolases (Ntn hydrolases)"/>
    <property type="match status" value="1"/>
</dbReference>